<feature type="active site" description="Proton donor" evidence="6">
    <location>
        <position position="308"/>
    </location>
</feature>
<protein>
    <recommendedName>
        <fullName evidence="3">beta-N-acetylhexosaminidase</fullName>
        <ecNumber evidence="3">3.2.1.52</ecNumber>
    </recommendedName>
</protein>
<dbReference type="Gene3D" id="3.20.20.80">
    <property type="entry name" value="Glycosidases"/>
    <property type="match status" value="1"/>
</dbReference>
<keyword evidence="11" id="KW-1185">Reference proteome</keyword>
<dbReference type="InterPro" id="IPR015883">
    <property type="entry name" value="Glyco_hydro_20_cat"/>
</dbReference>
<evidence type="ECO:0000256" key="7">
    <source>
        <dbReference type="SAM" id="MobiDB-lite"/>
    </source>
</evidence>
<evidence type="ECO:0000256" key="5">
    <source>
        <dbReference type="ARBA" id="ARBA00023295"/>
    </source>
</evidence>
<evidence type="ECO:0000256" key="6">
    <source>
        <dbReference type="PIRSR" id="PIRSR625705-1"/>
    </source>
</evidence>
<evidence type="ECO:0000256" key="4">
    <source>
        <dbReference type="ARBA" id="ARBA00022801"/>
    </source>
</evidence>
<dbReference type="STRING" id="471853.Bcav_0947"/>
<evidence type="ECO:0000256" key="3">
    <source>
        <dbReference type="ARBA" id="ARBA00012663"/>
    </source>
</evidence>
<feature type="domain" description="Glycoside hydrolase family 20 catalytic" evidence="8">
    <location>
        <begin position="145"/>
        <end position="460"/>
    </location>
</feature>
<dbReference type="EMBL" id="CP001618">
    <property type="protein sequence ID" value="ACQ79208.1"/>
    <property type="molecule type" value="Genomic_DNA"/>
</dbReference>
<dbReference type="GO" id="GO:0030203">
    <property type="term" value="P:glycosaminoglycan metabolic process"/>
    <property type="evidence" value="ECO:0007669"/>
    <property type="project" value="TreeGrafter"/>
</dbReference>
<dbReference type="SUPFAM" id="SSF55545">
    <property type="entry name" value="beta-N-acetylhexosaminidase-like domain"/>
    <property type="match status" value="1"/>
</dbReference>
<evidence type="ECO:0000259" key="9">
    <source>
        <dbReference type="Pfam" id="PF02838"/>
    </source>
</evidence>
<dbReference type="CAZy" id="GH20">
    <property type="family name" value="Glycoside Hydrolase Family 20"/>
</dbReference>
<dbReference type="SUPFAM" id="SSF51445">
    <property type="entry name" value="(Trans)glycosidases"/>
    <property type="match status" value="1"/>
</dbReference>
<accession>C5C022</accession>
<reference evidence="10 11" key="1">
    <citation type="journal article" date="2009" name="Stand. Genomic Sci.">
        <title>Complete genome sequence of Beutenbergia cavernae type strain (HKI 0122).</title>
        <authorList>
            <person name="Land M."/>
            <person name="Pukall R."/>
            <person name="Abt B."/>
            <person name="Goker M."/>
            <person name="Rohde M."/>
            <person name="Glavina Del Rio T."/>
            <person name="Tice H."/>
            <person name="Copeland A."/>
            <person name="Cheng J.F."/>
            <person name="Lucas S."/>
            <person name="Chen F."/>
            <person name="Nolan M."/>
            <person name="Bruce D."/>
            <person name="Goodwin L."/>
            <person name="Pitluck S."/>
            <person name="Ivanova N."/>
            <person name="Mavromatis K."/>
            <person name="Ovchinnikova G."/>
            <person name="Pati A."/>
            <person name="Chen A."/>
            <person name="Palaniappan K."/>
            <person name="Hauser L."/>
            <person name="Chang Y.J."/>
            <person name="Jefferies C.C."/>
            <person name="Saunders E."/>
            <person name="Brettin T."/>
            <person name="Detter J.C."/>
            <person name="Han C."/>
            <person name="Chain P."/>
            <person name="Bristow J."/>
            <person name="Eisen J.A."/>
            <person name="Markowitz V."/>
            <person name="Hugenholtz P."/>
            <person name="Kyrpides N.C."/>
            <person name="Klenk H.P."/>
            <person name="Lapidus A."/>
        </authorList>
    </citation>
    <scope>NUCLEOTIDE SEQUENCE [LARGE SCALE GENOMIC DNA]</scope>
    <source>
        <strain evidence="11">ATCC BAA-8 / DSM 12333 / NBRC 16432</strain>
    </source>
</reference>
<dbReference type="HOGENOM" id="CLU_007082_5_1_11"/>
<evidence type="ECO:0000313" key="11">
    <source>
        <dbReference type="Proteomes" id="UP000007962"/>
    </source>
</evidence>
<dbReference type="InterPro" id="IPR017853">
    <property type="entry name" value="GH"/>
</dbReference>
<dbReference type="RefSeq" id="WP_012725988.1">
    <property type="nucleotide sequence ID" value="NC_012669.1"/>
</dbReference>
<dbReference type="KEGG" id="bcv:Bcav_0947"/>
<comment type="catalytic activity">
    <reaction evidence="1">
        <text>Hydrolysis of terminal non-reducing N-acetyl-D-hexosamine residues in N-acetyl-beta-D-hexosaminides.</text>
        <dbReference type="EC" id="3.2.1.52"/>
    </reaction>
</comment>
<dbReference type="Pfam" id="PF02838">
    <property type="entry name" value="Glyco_hydro_20b"/>
    <property type="match status" value="1"/>
</dbReference>
<evidence type="ECO:0000256" key="1">
    <source>
        <dbReference type="ARBA" id="ARBA00001231"/>
    </source>
</evidence>
<keyword evidence="4 10" id="KW-0378">Hydrolase</keyword>
<dbReference type="PRINTS" id="PR00738">
    <property type="entry name" value="GLHYDRLASE20"/>
</dbReference>
<organism evidence="10 11">
    <name type="scientific">Beutenbergia cavernae (strain ATCC BAA-8 / DSM 12333 / CCUG 43141 / JCM 11478 / NBRC 16432 / NCIMB 13614 / HKI 0122)</name>
    <dbReference type="NCBI Taxonomy" id="471853"/>
    <lineage>
        <taxon>Bacteria</taxon>
        <taxon>Bacillati</taxon>
        <taxon>Actinomycetota</taxon>
        <taxon>Actinomycetes</taxon>
        <taxon>Micrococcales</taxon>
        <taxon>Beutenbergiaceae</taxon>
        <taxon>Beutenbergia</taxon>
    </lineage>
</organism>
<evidence type="ECO:0000259" key="8">
    <source>
        <dbReference type="Pfam" id="PF00728"/>
    </source>
</evidence>
<keyword evidence="5 10" id="KW-0326">Glycosidase</keyword>
<dbReference type="Proteomes" id="UP000007962">
    <property type="component" value="Chromosome"/>
</dbReference>
<dbReference type="InterPro" id="IPR015882">
    <property type="entry name" value="HEX_bac_N"/>
</dbReference>
<evidence type="ECO:0000256" key="2">
    <source>
        <dbReference type="ARBA" id="ARBA00006285"/>
    </source>
</evidence>
<dbReference type="PANTHER" id="PTHR22600:SF57">
    <property type="entry name" value="BETA-N-ACETYLHEXOSAMINIDASE"/>
    <property type="match status" value="1"/>
</dbReference>
<feature type="domain" description="Beta-hexosaminidase bacterial type N-terminal" evidence="9">
    <location>
        <begin position="2"/>
        <end position="142"/>
    </location>
</feature>
<gene>
    <name evidence="10" type="ordered locus">Bcav_0947</name>
</gene>
<dbReference type="GO" id="GO:0005975">
    <property type="term" value="P:carbohydrate metabolic process"/>
    <property type="evidence" value="ECO:0007669"/>
    <property type="project" value="InterPro"/>
</dbReference>
<dbReference type="Gene3D" id="3.30.379.10">
    <property type="entry name" value="Chitobiase/beta-hexosaminidase domain 2-like"/>
    <property type="match status" value="1"/>
</dbReference>
<sequence>MPAVIPVPSRTEAREGWFDLARAVRLVVPDAAAPEAERAREALARVGAQRVEVVTHDDGAPGAIVLTLGDATLQPPAGVTRPDGVRPSAPPAEEYSLSVDPDRVVAEASTPEGLLRALATLEQLASVRDGGAGLEAVHVTDAPRYSWRGLMVDISRHFFGVPVLKDVVDLLALYKLNVLHLHLSDDQGWRLDIGSRPELAKRSGDTEVGGGAGGFLTADDYVTLVTYAAERGVVVVPEIDLPGHTNAALHAVPELNPSGEATAVYTGTEVGFSALDLELPATEPFLRDVLGEVAALTPGDYLHIGGDEVKTMTPEAYAAFVEKAAEIVVEAGKRPVVWQEGGKAQLPDGAVVQLWESNSSPEAVLEAAARGARVVLSPGKHVYLDMKYHADYSLGLAWAGLVDVRESYDWDPDAYTPGLDPAAIDGVEAALWTETVTTREELFTMLLPRLAAVAEVAWSAQDARALDDVARRLADHAALWQERDWAFHPSDQVPWPSLTR</sequence>
<name>C5C022_BEUC1</name>
<dbReference type="Pfam" id="PF00728">
    <property type="entry name" value="Glyco_hydro_20"/>
    <property type="match status" value="1"/>
</dbReference>
<dbReference type="eggNOG" id="COG3525">
    <property type="taxonomic scope" value="Bacteria"/>
</dbReference>
<dbReference type="InterPro" id="IPR029018">
    <property type="entry name" value="Hex-like_dom2"/>
</dbReference>
<dbReference type="EC" id="3.2.1.52" evidence="3"/>
<evidence type="ECO:0000313" key="10">
    <source>
        <dbReference type="EMBL" id="ACQ79208.1"/>
    </source>
</evidence>
<feature type="region of interest" description="Disordered" evidence="7">
    <location>
        <begin position="75"/>
        <end position="96"/>
    </location>
</feature>
<dbReference type="AlphaFoldDB" id="C5C022"/>
<dbReference type="CDD" id="cd06568">
    <property type="entry name" value="GH20_SpHex_like"/>
    <property type="match status" value="1"/>
</dbReference>
<comment type="similarity">
    <text evidence="2">Belongs to the glycosyl hydrolase 20 family.</text>
</comment>
<dbReference type="GO" id="GO:0004563">
    <property type="term" value="F:beta-N-acetylhexosaminidase activity"/>
    <property type="evidence" value="ECO:0007669"/>
    <property type="project" value="UniProtKB-EC"/>
</dbReference>
<dbReference type="GO" id="GO:0016020">
    <property type="term" value="C:membrane"/>
    <property type="evidence" value="ECO:0007669"/>
    <property type="project" value="TreeGrafter"/>
</dbReference>
<dbReference type="InterPro" id="IPR025705">
    <property type="entry name" value="Beta_hexosaminidase_sua/sub"/>
</dbReference>
<dbReference type="PANTHER" id="PTHR22600">
    <property type="entry name" value="BETA-HEXOSAMINIDASE"/>
    <property type="match status" value="1"/>
</dbReference>
<proteinExistence type="inferred from homology"/>